<keyword evidence="13" id="KW-1185">Reference proteome</keyword>
<comment type="similarity">
    <text evidence="3 9">Belongs to the class-II aminoacyl-tRNA synthetase family. HisZ subfamily.</text>
</comment>
<dbReference type="InterPro" id="IPR006195">
    <property type="entry name" value="aa-tRNA-synth_II"/>
</dbReference>
<evidence type="ECO:0000256" key="9">
    <source>
        <dbReference type="HAMAP-Rule" id="MF_00125"/>
    </source>
</evidence>
<dbReference type="EMBL" id="QQAW01000006">
    <property type="protein sequence ID" value="RDI37286.1"/>
    <property type="molecule type" value="Genomic_DNA"/>
</dbReference>
<proteinExistence type="inferred from homology"/>
<evidence type="ECO:0000256" key="4">
    <source>
        <dbReference type="ARBA" id="ARBA00011496"/>
    </source>
</evidence>
<evidence type="ECO:0000313" key="11">
    <source>
        <dbReference type="EMBL" id="MBB2187811.1"/>
    </source>
</evidence>
<dbReference type="InterPro" id="IPR004517">
    <property type="entry name" value="HisZ"/>
</dbReference>
<keyword evidence="9" id="KW-0368">Histidine biosynthesis</keyword>
<dbReference type="GO" id="GO:0006427">
    <property type="term" value="P:histidyl-tRNA aminoacylation"/>
    <property type="evidence" value="ECO:0007669"/>
    <property type="project" value="TreeGrafter"/>
</dbReference>
<feature type="domain" description="Aminoacyl-transfer RNA synthetases class-II family profile" evidence="10">
    <location>
        <begin position="34"/>
        <end position="355"/>
    </location>
</feature>
<dbReference type="Gene3D" id="3.30.930.10">
    <property type="entry name" value="Bira Bifunctional Protein, Domain 2"/>
    <property type="match status" value="1"/>
</dbReference>
<name>A0A370G2P4_GLULI</name>
<dbReference type="HAMAP" id="MF_00125">
    <property type="entry name" value="HisZ"/>
    <property type="match status" value="1"/>
</dbReference>
<evidence type="ECO:0000313" key="14">
    <source>
        <dbReference type="Proteomes" id="UP000562982"/>
    </source>
</evidence>
<dbReference type="PANTHER" id="PTHR43707:SF1">
    <property type="entry name" value="HISTIDINE--TRNA LIGASE, MITOCHONDRIAL-RELATED"/>
    <property type="match status" value="1"/>
</dbReference>
<dbReference type="GO" id="GO:0016757">
    <property type="term" value="F:glycosyltransferase activity"/>
    <property type="evidence" value="ECO:0007669"/>
    <property type="project" value="UniProtKB-KW"/>
</dbReference>
<organism evidence="12 13">
    <name type="scientific">Gluconacetobacter liquefaciens</name>
    <name type="common">Acetobacter liquefaciens</name>
    <dbReference type="NCBI Taxonomy" id="89584"/>
    <lineage>
        <taxon>Bacteria</taxon>
        <taxon>Pseudomonadati</taxon>
        <taxon>Pseudomonadota</taxon>
        <taxon>Alphaproteobacteria</taxon>
        <taxon>Acetobacterales</taxon>
        <taxon>Acetobacteraceae</taxon>
        <taxon>Gluconacetobacter</taxon>
    </lineage>
</organism>
<comment type="subunit">
    <text evidence="4 9">Heteromultimer composed of HisG and HisZ subunits.</text>
</comment>
<dbReference type="SUPFAM" id="SSF55681">
    <property type="entry name" value="Class II aaRS and biotin synthetases"/>
    <property type="match status" value="1"/>
</dbReference>
<evidence type="ECO:0000256" key="6">
    <source>
        <dbReference type="ARBA" id="ARBA00020397"/>
    </source>
</evidence>
<reference evidence="12 13" key="1">
    <citation type="submission" date="2018-07" db="EMBL/GenBank/DDBJ databases">
        <title>Genomic Encyclopedia of Type Strains, Phase IV (KMG-IV): sequencing the most valuable type-strain genomes for metagenomic binning, comparative biology and taxonomic classification.</title>
        <authorList>
            <person name="Goeker M."/>
        </authorList>
    </citation>
    <scope>NUCLEOTIDE SEQUENCE [LARGE SCALE GENOMIC DNA]</scope>
    <source>
        <strain evidence="12 13">DSM 5603</strain>
    </source>
</reference>
<comment type="subcellular location">
    <subcellularLocation>
        <location evidence="1 9">Cytoplasm</location>
    </subcellularLocation>
</comment>
<evidence type="ECO:0000259" key="10">
    <source>
        <dbReference type="PROSITE" id="PS50862"/>
    </source>
</evidence>
<comment type="function">
    <text evidence="8 9">Required for the first step of histidine biosynthesis. May allow the feedback regulation of ATP phosphoribosyltransferase activity by histidine.</text>
</comment>
<comment type="miscellaneous">
    <text evidence="9">This function is generally fulfilled by the C-terminal part of HisG, which is missing in some bacteria such as this one.</text>
</comment>
<keyword evidence="9" id="KW-0028">Amino-acid biosynthesis</keyword>
<accession>A0A370G2P4</accession>
<keyword evidence="12" id="KW-0328">Glycosyltransferase</keyword>
<comment type="caution">
    <text evidence="12">The sequence shown here is derived from an EMBL/GenBank/DDBJ whole genome shotgun (WGS) entry which is preliminary data.</text>
</comment>
<dbReference type="GO" id="GO:0000105">
    <property type="term" value="P:L-histidine biosynthetic process"/>
    <property type="evidence" value="ECO:0007669"/>
    <property type="project" value="UniProtKB-UniRule"/>
</dbReference>
<dbReference type="AlphaFoldDB" id="A0A370G2P4"/>
<evidence type="ECO:0000256" key="1">
    <source>
        <dbReference type="ARBA" id="ARBA00004496"/>
    </source>
</evidence>
<keyword evidence="7 9" id="KW-0963">Cytoplasm</keyword>
<evidence type="ECO:0000256" key="8">
    <source>
        <dbReference type="ARBA" id="ARBA00025246"/>
    </source>
</evidence>
<dbReference type="GO" id="GO:0005737">
    <property type="term" value="C:cytoplasm"/>
    <property type="evidence" value="ECO:0007669"/>
    <property type="project" value="UniProtKB-SubCell"/>
</dbReference>
<comment type="pathway">
    <text evidence="2 9">Amino-acid biosynthesis; L-histidine biosynthesis; L-histidine from 5-phospho-alpha-D-ribose 1-diphosphate: step 1/9.</text>
</comment>
<dbReference type="InterPro" id="IPR004516">
    <property type="entry name" value="HisRS/HisZ"/>
</dbReference>
<dbReference type="Proteomes" id="UP000254958">
    <property type="component" value="Unassembled WGS sequence"/>
</dbReference>
<dbReference type="Pfam" id="PF13393">
    <property type="entry name" value="tRNA-synt_His"/>
    <property type="match status" value="1"/>
</dbReference>
<dbReference type="InterPro" id="IPR045864">
    <property type="entry name" value="aa-tRNA-synth_II/BPL/LPL"/>
</dbReference>
<dbReference type="Proteomes" id="UP000562982">
    <property type="component" value="Unassembled WGS sequence"/>
</dbReference>
<dbReference type="RefSeq" id="WP_114727671.1">
    <property type="nucleotide sequence ID" value="NZ_BJMI01000039.1"/>
</dbReference>
<dbReference type="GO" id="GO:0004821">
    <property type="term" value="F:histidine-tRNA ligase activity"/>
    <property type="evidence" value="ECO:0007669"/>
    <property type="project" value="TreeGrafter"/>
</dbReference>
<protein>
    <recommendedName>
        <fullName evidence="6 9">ATP phosphoribosyltransferase regulatory subunit</fullName>
    </recommendedName>
</protein>
<dbReference type="UniPathway" id="UPA00031">
    <property type="reaction ID" value="UER00006"/>
</dbReference>
<dbReference type="PANTHER" id="PTHR43707">
    <property type="entry name" value="HISTIDYL-TRNA SYNTHETASE"/>
    <property type="match status" value="1"/>
</dbReference>
<comment type="subunit">
    <text evidence="5">Homodimer.</text>
</comment>
<reference evidence="11 14" key="2">
    <citation type="submission" date="2020-04" db="EMBL/GenBank/DDBJ databases">
        <title>Description of novel Gluconacetobacter.</title>
        <authorList>
            <person name="Sombolestani A."/>
        </authorList>
    </citation>
    <scope>NUCLEOTIDE SEQUENCE [LARGE SCALE GENOMIC DNA]</scope>
    <source>
        <strain evidence="11 14">LMG 1382</strain>
    </source>
</reference>
<evidence type="ECO:0000256" key="2">
    <source>
        <dbReference type="ARBA" id="ARBA00004667"/>
    </source>
</evidence>
<evidence type="ECO:0000313" key="12">
    <source>
        <dbReference type="EMBL" id="RDI37286.1"/>
    </source>
</evidence>
<evidence type="ECO:0000256" key="7">
    <source>
        <dbReference type="ARBA" id="ARBA00022490"/>
    </source>
</evidence>
<dbReference type="PROSITE" id="PS50862">
    <property type="entry name" value="AA_TRNA_LIGASE_II"/>
    <property type="match status" value="1"/>
</dbReference>
<evidence type="ECO:0000313" key="13">
    <source>
        <dbReference type="Proteomes" id="UP000254958"/>
    </source>
</evidence>
<dbReference type="EMBL" id="JABEQI010000011">
    <property type="protein sequence ID" value="MBB2187811.1"/>
    <property type="molecule type" value="Genomic_DNA"/>
</dbReference>
<keyword evidence="12" id="KW-0808">Transferase</keyword>
<sequence length="381" mass="39983">MTDDPPPNPALLPAGFVDLLPSDAEAEAAGMESLMRVFASHGYSRVKPPLLEFEDTLLSGSGAAVADQAFRLMDPDTRRMMALRPDITPQIARIAATRLADAPRPLRLSYTGLCVQASGGARESDRQISQAGIELIGPDTPEADAEVVALGAEALAALGVPGVSFDLTMPPLVPALIAEVGFTPAERQALMRALDRKDAAAVAKLAGGLAPVLTELLHAAGPAERALSVLGGLVLPAPVRVLSERLAATFAAIKARVPDIRLTVDPVEFRGLHYHTGVCVTVYARGQHEELGRGGRYVSNNDEPACGLTLRPEALLRAAPARAGRVRVFLPVDCDPAVGKRLRAEGYATVDGLVPVADSKAEARRLECDMIVAGDGVVALN</sequence>
<gene>
    <name evidence="9" type="primary">hisZ</name>
    <name evidence="12" type="ORF">C7453_1068</name>
    <name evidence="11" type="ORF">HLH32_15780</name>
</gene>
<dbReference type="InterPro" id="IPR041715">
    <property type="entry name" value="HisRS-like_core"/>
</dbReference>
<evidence type="ECO:0000256" key="5">
    <source>
        <dbReference type="ARBA" id="ARBA00011738"/>
    </source>
</evidence>
<evidence type="ECO:0000256" key="3">
    <source>
        <dbReference type="ARBA" id="ARBA00005539"/>
    </source>
</evidence>
<dbReference type="OrthoDB" id="9769617at2"/>